<protein>
    <submittedName>
        <fullName evidence="2">Parallel beta helix pectate lyase-like protein</fullName>
    </submittedName>
</protein>
<dbReference type="InterPro" id="IPR039448">
    <property type="entry name" value="Beta_helix"/>
</dbReference>
<dbReference type="GO" id="GO:0016829">
    <property type="term" value="F:lyase activity"/>
    <property type="evidence" value="ECO:0007669"/>
    <property type="project" value="UniProtKB-KW"/>
</dbReference>
<dbReference type="Gene3D" id="2.160.20.10">
    <property type="entry name" value="Single-stranded right-handed beta-helix, Pectin lyase-like"/>
    <property type="match status" value="1"/>
</dbReference>
<gene>
    <name evidence="2" type="ORF">BD833_110118</name>
</gene>
<keyword evidence="3" id="KW-1185">Reference proteome</keyword>
<accession>A0A5S5CTE5</accession>
<dbReference type="InterPro" id="IPR011050">
    <property type="entry name" value="Pectin_lyase_fold/virulence"/>
</dbReference>
<proteinExistence type="predicted"/>
<dbReference type="Proteomes" id="UP000322499">
    <property type="component" value="Unassembled WGS sequence"/>
</dbReference>
<name>A0A5S5CTE5_9ACTN</name>
<dbReference type="AlphaFoldDB" id="A0A5S5CTE5"/>
<evidence type="ECO:0000313" key="3">
    <source>
        <dbReference type="Proteomes" id="UP000322499"/>
    </source>
</evidence>
<dbReference type="Pfam" id="PF13229">
    <property type="entry name" value="Beta_helix"/>
    <property type="match status" value="1"/>
</dbReference>
<feature type="domain" description="Right handed beta helix" evidence="1">
    <location>
        <begin position="161"/>
        <end position="265"/>
    </location>
</feature>
<reference evidence="2 3" key="1">
    <citation type="submission" date="2019-07" db="EMBL/GenBank/DDBJ databases">
        <title>Genomic Encyclopedia of Archaeal and Bacterial Type Strains, Phase II (KMG-II): from individual species to whole genera.</title>
        <authorList>
            <person name="Goeker M."/>
        </authorList>
    </citation>
    <scope>NUCLEOTIDE SEQUENCE [LARGE SCALE GENOMIC DNA]</scope>
    <source>
        <strain evidence="2 3">DSM 46842</strain>
    </source>
</reference>
<dbReference type="EMBL" id="VNHW01000010">
    <property type="protein sequence ID" value="TYP86228.1"/>
    <property type="molecule type" value="Genomic_DNA"/>
</dbReference>
<keyword evidence="2" id="KW-0456">Lyase</keyword>
<comment type="caution">
    <text evidence="2">The sequence shown here is derived from an EMBL/GenBank/DDBJ whole genome shotgun (WGS) entry which is preliminary data.</text>
</comment>
<evidence type="ECO:0000259" key="1">
    <source>
        <dbReference type="Pfam" id="PF13229"/>
    </source>
</evidence>
<dbReference type="SUPFAM" id="SSF51126">
    <property type="entry name" value="Pectin lyase-like"/>
    <property type="match status" value="1"/>
</dbReference>
<dbReference type="InterPro" id="IPR006626">
    <property type="entry name" value="PbH1"/>
</dbReference>
<dbReference type="InterPro" id="IPR012334">
    <property type="entry name" value="Pectin_lyas_fold"/>
</dbReference>
<organism evidence="2 3">
    <name type="scientific">Blastococcus xanthinilyticus</name>
    <dbReference type="NCBI Taxonomy" id="1564164"/>
    <lineage>
        <taxon>Bacteria</taxon>
        <taxon>Bacillati</taxon>
        <taxon>Actinomycetota</taxon>
        <taxon>Actinomycetes</taxon>
        <taxon>Geodermatophilales</taxon>
        <taxon>Geodermatophilaceae</taxon>
        <taxon>Blastococcus</taxon>
    </lineage>
</organism>
<dbReference type="SMART" id="SM00710">
    <property type="entry name" value="PbH1"/>
    <property type="match status" value="6"/>
</dbReference>
<sequence length="476" mass="47857">MGAAAATQLPGLRGSEATSIEAPTGVTVLAGPEIDVSGTGDSTAALQAAIDAAPEGAQLWLPGGLYLVDGITLRHGQFLTGPSGRSYTDRAESGARLRARSADSPGPVLTVGELGVVTDIAVEGEGRAQPAVRPAGIGVVLERVTMAEASVGFDATYVSGSILTECQIHQNGIGIKDIVDSMVQSTVINANAGDGISLGSGANDNTFLGNKIEWNDGCGLRAFQTEHNVLIGGVIDRNGKAGVRLVECSHGTIVGAVLRRNGRLAEGMPDDDCHLFHAGCTALVVTGLSTNSGRDDGGTKGYDSPAVALRADGGTDVTIIGNDLTGSTSGTAIATPAPGLRGTQLLNAGPGLQSASGTQVRIGAAEIVVEGGSTEPAEFAVDAGDPDGPGRVYRLLLSSRSDGSGVRGAAEALVLVSRDDAGSEVALAAPEDRIGAEFGPTGRLRVTADVTADGLVLTVAVTNTGAAAARIRLELL</sequence>
<evidence type="ECO:0000313" key="2">
    <source>
        <dbReference type="EMBL" id="TYP86228.1"/>
    </source>
</evidence>